<dbReference type="PANTHER" id="PTHR42988:SF2">
    <property type="entry name" value="CYCLIC NUCLEOTIDE PHOSPHODIESTERASE CBUA0032-RELATED"/>
    <property type="match status" value="1"/>
</dbReference>
<dbReference type="InterPro" id="IPR004843">
    <property type="entry name" value="Calcineurin-like_PHP"/>
</dbReference>
<evidence type="ECO:0000256" key="2">
    <source>
        <dbReference type="ARBA" id="ARBA00022801"/>
    </source>
</evidence>
<name>A0A1H3XMG6_ALKAM</name>
<accession>A0A1H3XMG6</accession>
<evidence type="ECO:0000256" key="4">
    <source>
        <dbReference type="ARBA" id="ARBA00025742"/>
    </source>
</evidence>
<gene>
    <name evidence="6" type="ORF">SAMN04488051_101310</name>
</gene>
<keyword evidence="2" id="KW-0378">Hydrolase</keyword>
<comment type="similarity">
    <text evidence="4">Belongs to the cyclic nucleotide phosphodiesterase class-III family.</text>
</comment>
<dbReference type="PANTHER" id="PTHR42988">
    <property type="entry name" value="PHOSPHOHYDROLASE"/>
    <property type="match status" value="1"/>
</dbReference>
<reference evidence="6 7" key="1">
    <citation type="submission" date="2016-10" db="EMBL/GenBank/DDBJ databases">
        <authorList>
            <person name="de Groot N.N."/>
        </authorList>
    </citation>
    <scope>NUCLEOTIDE SEQUENCE [LARGE SCALE GENOMIC DNA]</scope>
    <source>
        <strain evidence="6 7">CGMCC 1.3430</strain>
    </source>
</reference>
<evidence type="ECO:0000313" key="7">
    <source>
        <dbReference type="Proteomes" id="UP000198773"/>
    </source>
</evidence>
<protein>
    <submittedName>
        <fullName evidence="6">Icc protein</fullName>
    </submittedName>
</protein>
<dbReference type="AlphaFoldDB" id="A0A1H3XMG6"/>
<sequence>MLAYHFPKQDQLRLVQLTDCHLLAEPSALYQGVSPYHQLQAVLQQLAGNWPDAVLLTGDLSQDHSLASYQHLQDLMQQVPVPVFWLPGNHDDSQQLGQLLAKAPFLPHKSLHAAGWQLLLLDSTGPTPAGYFPHERRAELAVQLKQHSEPCWLFAHHHPWPIGSSIDRHGWQDAEPFWQLLQQYPQVRGLAHGHCHHAYRRRQQGIELVGCPATSVQFQQTIEWQTQLQGPQWCEWSFHHDGSVQLDFKRIMP</sequence>
<evidence type="ECO:0000313" key="6">
    <source>
        <dbReference type="EMBL" id="SEA00536.1"/>
    </source>
</evidence>
<dbReference type="InterPro" id="IPR050884">
    <property type="entry name" value="CNP_phosphodiesterase-III"/>
</dbReference>
<dbReference type="GO" id="GO:0046872">
    <property type="term" value="F:metal ion binding"/>
    <property type="evidence" value="ECO:0007669"/>
    <property type="project" value="UniProtKB-KW"/>
</dbReference>
<dbReference type="EMBL" id="FNRM01000001">
    <property type="protein sequence ID" value="SEA00536.1"/>
    <property type="molecule type" value="Genomic_DNA"/>
</dbReference>
<dbReference type="InterPro" id="IPR029052">
    <property type="entry name" value="Metallo-depent_PP-like"/>
</dbReference>
<keyword evidence="3" id="KW-0408">Iron</keyword>
<evidence type="ECO:0000256" key="1">
    <source>
        <dbReference type="ARBA" id="ARBA00022723"/>
    </source>
</evidence>
<keyword evidence="7" id="KW-1185">Reference proteome</keyword>
<dbReference type="STRING" id="152573.SAMN04488051_101310"/>
<dbReference type="RefSeq" id="WP_091338409.1">
    <property type="nucleotide sequence ID" value="NZ_FNRM01000001.1"/>
</dbReference>
<organism evidence="6 7">
    <name type="scientific">Alkalimonas amylolytica</name>
    <dbReference type="NCBI Taxonomy" id="152573"/>
    <lineage>
        <taxon>Bacteria</taxon>
        <taxon>Pseudomonadati</taxon>
        <taxon>Pseudomonadota</taxon>
        <taxon>Gammaproteobacteria</taxon>
        <taxon>Alkalimonas</taxon>
    </lineage>
</organism>
<evidence type="ECO:0000256" key="3">
    <source>
        <dbReference type="ARBA" id="ARBA00023004"/>
    </source>
</evidence>
<keyword evidence="1" id="KW-0479">Metal-binding</keyword>
<proteinExistence type="inferred from homology"/>
<dbReference type="Gene3D" id="3.60.21.10">
    <property type="match status" value="1"/>
</dbReference>
<evidence type="ECO:0000259" key="5">
    <source>
        <dbReference type="Pfam" id="PF00149"/>
    </source>
</evidence>
<dbReference type="GO" id="GO:0016787">
    <property type="term" value="F:hydrolase activity"/>
    <property type="evidence" value="ECO:0007669"/>
    <property type="project" value="UniProtKB-KW"/>
</dbReference>
<dbReference type="OrthoDB" id="9784378at2"/>
<dbReference type="Proteomes" id="UP000198773">
    <property type="component" value="Unassembled WGS sequence"/>
</dbReference>
<feature type="domain" description="Calcineurin-like phosphoesterase" evidence="5">
    <location>
        <begin position="12"/>
        <end position="197"/>
    </location>
</feature>
<dbReference type="Pfam" id="PF00149">
    <property type="entry name" value="Metallophos"/>
    <property type="match status" value="1"/>
</dbReference>
<dbReference type="SUPFAM" id="SSF56300">
    <property type="entry name" value="Metallo-dependent phosphatases"/>
    <property type="match status" value="1"/>
</dbReference>